<evidence type="ECO:0000259" key="3">
    <source>
        <dbReference type="Pfam" id="PF25954"/>
    </source>
</evidence>
<dbReference type="GO" id="GO:0022857">
    <property type="term" value="F:transmembrane transporter activity"/>
    <property type="evidence" value="ECO:0007669"/>
    <property type="project" value="InterPro"/>
</dbReference>
<protein>
    <submittedName>
        <fullName evidence="5">Uncharacterized protein</fullName>
    </submittedName>
</protein>
<reference evidence="5" key="1">
    <citation type="submission" date="2019-08" db="EMBL/GenBank/DDBJ databases">
        <authorList>
            <person name="Kucharzyk K."/>
            <person name="Murdoch R.W."/>
            <person name="Higgins S."/>
            <person name="Loffler F."/>
        </authorList>
    </citation>
    <scope>NUCLEOTIDE SEQUENCE</scope>
</reference>
<sequence length="342" mass="37482">MMKRIIYFLLPLLVGCGENNQNSQTTQSTISKDFLQEVATARIEMKHLQKEFTLAGKVVADPDRTISYSPLVSGVIVKNYFALGDRVNKGKTMVDIRSAELSSLQSELTIARRSLTSVEALHESGMAIDRELVEARSTVEKLQADFSLYGENLGAGIFSIKAPISGYVIEKYGNPGTPVSAGCEPLFSIADLSTVWVVANVYAGSLQFVHEGQCIEITSVAYPGEVFKGKINSLSQVFDTEDKALKARITLPNSELKLKPAMSVVVKLLNDSDSELATVPSNSVIFDNNSYYVVVGNKSFEIREVVPLDHHDGFTYVSDGLRAGEEVVIKNQLLIYNEIKGK</sequence>
<dbReference type="PANTHER" id="PTHR30097:SF4">
    <property type="entry name" value="SLR6042 PROTEIN"/>
    <property type="match status" value="1"/>
</dbReference>
<accession>A0A644V8S4</accession>
<keyword evidence="2" id="KW-0813">Transport</keyword>
<dbReference type="NCBIfam" id="TIGR01730">
    <property type="entry name" value="RND_mfp"/>
    <property type="match status" value="1"/>
</dbReference>
<evidence type="ECO:0000256" key="2">
    <source>
        <dbReference type="ARBA" id="ARBA00022448"/>
    </source>
</evidence>
<dbReference type="SUPFAM" id="SSF111369">
    <property type="entry name" value="HlyD-like secretion proteins"/>
    <property type="match status" value="1"/>
</dbReference>
<dbReference type="Gene3D" id="2.40.420.20">
    <property type="match status" value="1"/>
</dbReference>
<dbReference type="AlphaFoldDB" id="A0A644V8S4"/>
<name>A0A644V8S4_9ZZZZ</name>
<dbReference type="GO" id="GO:0016020">
    <property type="term" value="C:membrane"/>
    <property type="evidence" value="ECO:0007669"/>
    <property type="project" value="InterPro"/>
</dbReference>
<organism evidence="5">
    <name type="scientific">bioreactor metagenome</name>
    <dbReference type="NCBI Taxonomy" id="1076179"/>
    <lineage>
        <taxon>unclassified sequences</taxon>
        <taxon>metagenomes</taxon>
        <taxon>ecological metagenomes</taxon>
    </lineage>
</organism>
<dbReference type="InterPro" id="IPR058792">
    <property type="entry name" value="Beta-barrel_RND_2"/>
</dbReference>
<proteinExistence type="inferred from homology"/>
<dbReference type="Pfam" id="PF25954">
    <property type="entry name" value="Beta-barrel_RND_2"/>
    <property type="match status" value="1"/>
</dbReference>
<dbReference type="Gene3D" id="2.40.30.170">
    <property type="match status" value="1"/>
</dbReference>
<comment type="caution">
    <text evidence="5">The sequence shown here is derived from an EMBL/GenBank/DDBJ whole genome shotgun (WGS) entry which is preliminary data.</text>
</comment>
<dbReference type="Pfam" id="PF25973">
    <property type="entry name" value="BSH_CzcB"/>
    <property type="match status" value="1"/>
</dbReference>
<dbReference type="InterPro" id="IPR051909">
    <property type="entry name" value="MFP_Cation_Efflux"/>
</dbReference>
<dbReference type="InterPro" id="IPR058647">
    <property type="entry name" value="BSH_CzcB-like"/>
</dbReference>
<dbReference type="EMBL" id="VSSQ01000244">
    <property type="protein sequence ID" value="MPL87739.1"/>
    <property type="molecule type" value="Genomic_DNA"/>
</dbReference>
<dbReference type="PANTHER" id="PTHR30097">
    <property type="entry name" value="CATION EFFLUX SYSTEM PROTEIN CUSB"/>
    <property type="match status" value="1"/>
</dbReference>
<feature type="domain" description="CzcB-like barrel-sandwich hybrid" evidence="4">
    <location>
        <begin position="69"/>
        <end position="191"/>
    </location>
</feature>
<dbReference type="InterPro" id="IPR006143">
    <property type="entry name" value="RND_pump_MFP"/>
</dbReference>
<dbReference type="GO" id="GO:0060003">
    <property type="term" value="P:copper ion export"/>
    <property type="evidence" value="ECO:0007669"/>
    <property type="project" value="TreeGrafter"/>
</dbReference>
<evidence type="ECO:0000259" key="4">
    <source>
        <dbReference type="Pfam" id="PF25973"/>
    </source>
</evidence>
<dbReference type="Gene3D" id="2.40.50.100">
    <property type="match status" value="1"/>
</dbReference>
<gene>
    <name evidence="5" type="ORF">SDC9_33749</name>
</gene>
<feature type="domain" description="CusB-like beta-barrel" evidence="3">
    <location>
        <begin position="194"/>
        <end position="269"/>
    </location>
</feature>
<evidence type="ECO:0000313" key="5">
    <source>
        <dbReference type="EMBL" id="MPL87739.1"/>
    </source>
</evidence>
<evidence type="ECO:0000256" key="1">
    <source>
        <dbReference type="ARBA" id="ARBA00009477"/>
    </source>
</evidence>
<dbReference type="GO" id="GO:0015679">
    <property type="term" value="P:plasma membrane copper ion transport"/>
    <property type="evidence" value="ECO:0007669"/>
    <property type="project" value="TreeGrafter"/>
</dbReference>
<dbReference type="PROSITE" id="PS51257">
    <property type="entry name" value="PROKAR_LIPOPROTEIN"/>
    <property type="match status" value="1"/>
</dbReference>
<dbReference type="FunFam" id="2.40.30.170:FF:000010">
    <property type="entry name" value="Efflux RND transporter periplasmic adaptor subunit"/>
    <property type="match status" value="1"/>
</dbReference>
<dbReference type="GO" id="GO:0030313">
    <property type="term" value="C:cell envelope"/>
    <property type="evidence" value="ECO:0007669"/>
    <property type="project" value="TreeGrafter"/>
</dbReference>
<comment type="similarity">
    <text evidence="1">Belongs to the membrane fusion protein (MFP) (TC 8.A.1) family.</text>
</comment>